<reference evidence="6 7" key="1">
    <citation type="submission" date="2023-07" db="EMBL/GenBank/DDBJ databases">
        <title>Description of novel actinomycetes strains, isolated from tidal flat sediment.</title>
        <authorList>
            <person name="Lu C."/>
        </authorList>
    </citation>
    <scope>NUCLEOTIDE SEQUENCE [LARGE SCALE GENOMIC DNA]</scope>
    <source>
        <strain evidence="6 7">SYSU T00b441</strain>
    </source>
</reference>
<evidence type="ECO:0000313" key="7">
    <source>
        <dbReference type="Proteomes" id="UP001232536"/>
    </source>
</evidence>
<feature type="domain" description="HTH crp-type" evidence="5">
    <location>
        <begin position="1"/>
        <end position="49"/>
    </location>
</feature>
<dbReference type="InterPro" id="IPR055247">
    <property type="entry name" value="InsJ-like_HTH"/>
</dbReference>
<gene>
    <name evidence="6" type="ORF">Q6348_04545</name>
</gene>
<dbReference type="RefSeq" id="WP_304601911.1">
    <property type="nucleotide sequence ID" value="NZ_JAUQYP010000001.1"/>
</dbReference>
<evidence type="ECO:0000256" key="2">
    <source>
        <dbReference type="ARBA" id="ARBA00023015"/>
    </source>
</evidence>
<dbReference type="EMBL" id="JAUQYP010000001">
    <property type="protein sequence ID" value="MDO8106461.1"/>
    <property type="molecule type" value="Genomic_DNA"/>
</dbReference>
<dbReference type="PANTHER" id="PTHR34294">
    <property type="entry name" value="TRANSCRIPTIONAL REGULATOR-RELATED"/>
    <property type="match status" value="1"/>
</dbReference>
<dbReference type="Pfam" id="PF13518">
    <property type="entry name" value="HTH_28"/>
    <property type="match status" value="1"/>
</dbReference>
<dbReference type="Proteomes" id="UP001232536">
    <property type="component" value="Unassembled WGS sequence"/>
</dbReference>
<evidence type="ECO:0000256" key="4">
    <source>
        <dbReference type="ARBA" id="ARBA00023163"/>
    </source>
</evidence>
<keyword evidence="7" id="KW-1185">Reference proteome</keyword>
<evidence type="ECO:0000256" key="3">
    <source>
        <dbReference type="ARBA" id="ARBA00023125"/>
    </source>
</evidence>
<evidence type="ECO:0000259" key="5">
    <source>
        <dbReference type="PROSITE" id="PS51063"/>
    </source>
</evidence>
<keyword evidence="2" id="KW-0805">Transcription regulation</keyword>
<dbReference type="PROSITE" id="PS51063">
    <property type="entry name" value="HTH_CRP_2"/>
    <property type="match status" value="1"/>
</dbReference>
<proteinExistence type="inferred from homology"/>
<dbReference type="InterPro" id="IPR012318">
    <property type="entry name" value="HTH_CRP"/>
</dbReference>
<keyword evidence="4" id="KW-0804">Transcription</keyword>
<dbReference type="InterPro" id="IPR037171">
    <property type="entry name" value="NagB/RpiA_transferase-like"/>
</dbReference>
<dbReference type="PANTHER" id="PTHR34294:SF1">
    <property type="entry name" value="TRANSCRIPTIONAL REGULATOR LSRR"/>
    <property type="match status" value="1"/>
</dbReference>
<accession>A0ABT9D7P0</accession>
<dbReference type="Gene3D" id="3.40.50.1360">
    <property type="match status" value="1"/>
</dbReference>
<comment type="similarity">
    <text evidence="1">Belongs to the SorC transcriptional regulatory family.</text>
</comment>
<evidence type="ECO:0000313" key="6">
    <source>
        <dbReference type="EMBL" id="MDO8106461.1"/>
    </source>
</evidence>
<dbReference type="Pfam" id="PF04198">
    <property type="entry name" value="Sugar-bind"/>
    <property type="match status" value="1"/>
</dbReference>
<dbReference type="SUPFAM" id="SSF100950">
    <property type="entry name" value="NagB/RpiA/CoA transferase-like"/>
    <property type="match status" value="1"/>
</dbReference>
<keyword evidence="3" id="KW-0238">DNA-binding</keyword>
<sequence>MYYLQDMKMEVIARHLGTSRSTVSRVIKKARSSGIVEIHLRPARTRAPGLSRTIARRYGIEAYVAPVSDSATDVERLDQVAVTTAKLISAWFDSDMVLGVAWGTTLAAIGRRLIPKPTRNSAIVQLNGAVNTRTSGLEYASDLISGFGTAFDAAVHHFPVPAFFDYPDTKAAMWRERSVQRVLDVQRRADIALFGVGAVSGGLPSHVYSAGYLEPEDVDLLHREGVVGDVCTVFLRADGSYSDIPLNARATGPTPAELQRIGRRVCAAAGDAKVAPLRAALAAGVVTDLVIDELTADLLVNENAPEH</sequence>
<comment type="caution">
    <text evidence="6">The sequence shown here is derived from an EMBL/GenBank/DDBJ whole genome shotgun (WGS) entry which is preliminary data.</text>
</comment>
<dbReference type="Gene3D" id="1.10.10.60">
    <property type="entry name" value="Homeodomain-like"/>
    <property type="match status" value="1"/>
</dbReference>
<name>A0ABT9D7P0_9CELL</name>
<dbReference type="InterPro" id="IPR007324">
    <property type="entry name" value="Sugar-bd_dom_put"/>
</dbReference>
<evidence type="ECO:0000256" key="1">
    <source>
        <dbReference type="ARBA" id="ARBA00010466"/>
    </source>
</evidence>
<organism evidence="6 7">
    <name type="scientific">Actinotalea lenta</name>
    <dbReference type="NCBI Taxonomy" id="3064654"/>
    <lineage>
        <taxon>Bacteria</taxon>
        <taxon>Bacillati</taxon>
        <taxon>Actinomycetota</taxon>
        <taxon>Actinomycetes</taxon>
        <taxon>Micrococcales</taxon>
        <taxon>Cellulomonadaceae</taxon>
        <taxon>Actinotalea</taxon>
    </lineage>
</organism>
<dbReference type="InterPro" id="IPR051054">
    <property type="entry name" value="SorC_transcr_regulators"/>
</dbReference>
<protein>
    <submittedName>
        <fullName evidence="6">Sugar-binding domain-containing protein</fullName>
    </submittedName>
</protein>